<dbReference type="GO" id="GO:0007018">
    <property type="term" value="P:microtubule-based movement"/>
    <property type="evidence" value="ECO:0007669"/>
    <property type="project" value="InterPro"/>
</dbReference>
<dbReference type="GO" id="GO:0030286">
    <property type="term" value="C:dynein complex"/>
    <property type="evidence" value="ECO:0007669"/>
    <property type="project" value="InterPro"/>
</dbReference>
<comment type="caution">
    <text evidence="3">The sequence shown here is derived from an EMBL/GenBank/DDBJ whole genome shotgun (WGS) entry which is preliminary data.</text>
</comment>
<evidence type="ECO:0000313" key="4">
    <source>
        <dbReference type="Proteomes" id="UP000290288"/>
    </source>
</evidence>
<name>A0A4V1Q3B8_9AGAR</name>
<organism evidence="3 4">
    <name type="scientific">Candolleomyces aberdarensis</name>
    <dbReference type="NCBI Taxonomy" id="2316362"/>
    <lineage>
        <taxon>Eukaryota</taxon>
        <taxon>Fungi</taxon>
        <taxon>Dikarya</taxon>
        <taxon>Basidiomycota</taxon>
        <taxon>Agaricomycotina</taxon>
        <taxon>Agaricomycetes</taxon>
        <taxon>Agaricomycetidae</taxon>
        <taxon>Agaricales</taxon>
        <taxon>Agaricineae</taxon>
        <taxon>Psathyrellaceae</taxon>
        <taxon>Candolleomyces</taxon>
    </lineage>
</organism>
<dbReference type="InterPro" id="IPR026983">
    <property type="entry name" value="DHC"/>
</dbReference>
<dbReference type="SMART" id="SM00165">
    <property type="entry name" value="UBA"/>
    <property type="match status" value="1"/>
</dbReference>
<evidence type="ECO:0000313" key="3">
    <source>
        <dbReference type="EMBL" id="RXW18038.1"/>
    </source>
</evidence>
<keyword evidence="4" id="KW-1185">Reference proteome</keyword>
<feature type="domain" description="UBA" evidence="2">
    <location>
        <begin position="147"/>
        <end position="187"/>
    </location>
</feature>
<feature type="compositionally biased region" description="Basic residues" evidence="1">
    <location>
        <begin position="244"/>
        <end position="253"/>
    </location>
</feature>
<feature type="compositionally biased region" description="Pro residues" evidence="1">
    <location>
        <begin position="189"/>
        <end position="198"/>
    </location>
</feature>
<evidence type="ECO:0000259" key="2">
    <source>
        <dbReference type="PROSITE" id="PS50030"/>
    </source>
</evidence>
<dbReference type="AlphaFoldDB" id="A0A4V1Q3B8"/>
<protein>
    <recommendedName>
        <fullName evidence="2">UBA domain-containing protein</fullName>
    </recommendedName>
</protein>
<dbReference type="Gene3D" id="1.10.8.10">
    <property type="entry name" value="DNA helicase RuvA subunit, C-terminal domain"/>
    <property type="match status" value="1"/>
</dbReference>
<dbReference type="OrthoDB" id="2995583at2759"/>
<dbReference type="PROSITE" id="PS50030">
    <property type="entry name" value="UBA"/>
    <property type="match status" value="1"/>
</dbReference>
<dbReference type="PANTHER" id="PTHR45703:SF36">
    <property type="entry name" value="DYNEIN HEAVY CHAIN, CYTOPLASMIC"/>
    <property type="match status" value="1"/>
</dbReference>
<feature type="region of interest" description="Disordered" evidence="1">
    <location>
        <begin position="188"/>
        <end position="266"/>
    </location>
</feature>
<dbReference type="PANTHER" id="PTHR45703">
    <property type="entry name" value="DYNEIN HEAVY CHAIN"/>
    <property type="match status" value="1"/>
</dbReference>
<dbReference type="Pfam" id="PF00627">
    <property type="entry name" value="UBA"/>
    <property type="match status" value="1"/>
</dbReference>
<reference evidence="3 4" key="1">
    <citation type="submission" date="2019-01" db="EMBL/GenBank/DDBJ databases">
        <title>Draft genome sequence of Psathyrella aberdarensis IHI B618.</title>
        <authorList>
            <person name="Buettner E."/>
            <person name="Kellner H."/>
        </authorList>
    </citation>
    <scope>NUCLEOTIDE SEQUENCE [LARGE SCALE GENOMIC DNA]</scope>
    <source>
        <strain evidence="3 4">IHI B618</strain>
    </source>
</reference>
<dbReference type="STRING" id="2316362.A0A4V1Q3B8"/>
<dbReference type="Gene3D" id="1.20.920.60">
    <property type="match status" value="1"/>
</dbReference>
<dbReference type="InterPro" id="IPR015940">
    <property type="entry name" value="UBA"/>
</dbReference>
<dbReference type="GO" id="GO:0045505">
    <property type="term" value="F:dynein intermediate chain binding"/>
    <property type="evidence" value="ECO:0007669"/>
    <property type="project" value="InterPro"/>
</dbReference>
<dbReference type="EMBL" id="SDEE01000294">
    <property type="protein sequence ID" value="RXW18038.1"/>
    <property type="molecule type" value="Genomic_DNA"/>
</dbReference>
<gene>
    <name evidence="3" type="ORF">EST38_g7811</name>
</gene>
<dbReference type="GO" id="GO:0051959">
    <property type="term" value="F:dynein light intermediate chain binding"/>
    <property type="evidence" value="ECO:0007669"/>
    <property type="project" value="InterPro"/>
</dbReference>
<dbReference type="SUPFAM" id="SSF46934">
    <property type="entry name" value="UBA-like"/>
    <property type="match status" value="1"/>
</dbReference>
<dbReference type="Pfam" id="PF12777">
    <property type="entry name" value="MT"/>
    <property type="match status" value="1"/>
</dbReference>
<dbReference type="InterPro" id="IPR024743">
    <property type="entry name" value="Dynein_HC_stalk"/>
</dbReference>
<proteinExistence type="predicted"/>
<dbReference type="Proteomes" id="UP000290288">
    <property type="component" value="Unassembled WGS sequence"/>
</dbReference>
<accession>A0A4V1Q3B8</accession>
<sequence length="266" mass="29920">MADLADGEPAVLEAQSAVSNIKRQHLQEARMVANLPEAVKLAIESICTILGHKIDSWRTVQGIIRRDDFIQRIVNFDTATHMTKPLREIIKKDFLSRPSYDFETVNRASKACGPLAKWVLAQVHFSEILDRVEPLRNEVRPLEDQAETTKKQGAAIIDMGFSRSAAERALVRTHNNVNAAAELLVNQPFPLPPDPQPEPTLLLPQKSPSPMRDPPKLLLLRPSLVRSHRRQVRRQSPAPSKHLNPSRRLKSRQHLLVGQQKNGAQS</sequence>
<evidence type="ECO:0000256" key="1">
    <source>
        <dbReference type="SAM" id="MobiDB-lite"/>
    </source>
</evidence>
<dbReference type="InterPro" id="IPR009060">
    <property type="entry name" value="UBA-like_sf"/>
</dbReference>